<dbReference type="Gene3D" id="3.10.350.10">
    <property type="entry name" value="LysM domain"/>
    <property type="match status" value="5"/>
</dbReference>
<dbReference type="InterPro" id="IPR018392">
    <property type="entry name" value="LysM"/>
</dbReference>
<dbReference type="InterPro" id="IPR036779">
    <property type="entry name" value="LysM_dom_sf"/>
</dbReference>
<evidence type="ECO:0000313" key="3">
    <source>
        <dbReference type="EMBL" id="NAS12015.1"/>
    </source>
</evidence>
<feature type="domain" description="LysM" evidence="2">
    <location>
        <begin position="102"/>
        <end position="146"/>
    </location>
</feature>
<dbReference type="CDD" id="cd00118">
    <property type="entry name" value="LysM"/>
    <property type="match status" value="5"/>
</dbReference>
<evidence type="ECO:0000256" key="1">
    <source>
        <dbReference type="SAM" id="SignalP"/>
    </source>
</evidence>
<protein>
    <submittedName>
        <fullName evidence="3">LysM peptidoglycan-binding domain-containing protein</fullName>
    </submittedName>
</protein>
<feature type="signal peptide" evidence="1">
    <location>
        <begin position="1"/>
        <end position="18"/>
    </location>
</feature>
<name>A0A6L9EB70_9FLAO</name>
<organism evidence="3 4">
    <name type="scientific">Poritiphilus flavus</name>
    <dbReference type="NCBI Taxonomy" id="2697053"/>
    <lineage>
        <taxon>Bacteria</taxon>
        <taxon>Pseudomonadati</taxon>
        <taxon>Bacteroidota</taxon>
        <taxon>Flavobacteriia</taxon>
        <taxon>Flavobacteriales</taxon>
        <taxon>Flavobacteriaceae</taxon>
        <taxon>Poritiphilus</taxon>
    </lineage>
</organism>
<accession>A0A6L9EB70</accession>
<dbReference type="EMBL" id="WXYO01000003">
    <property type="protein sequence ID" value="NAS12015.1"/>
    <property type="molecule type" value="Genomic_DNA"/>
</dbReference>
<sequence length="719" mass="81806">MRFFIVLSAFLMFTLQLAAQETVTHAVQEGETIYSIARKYRVTPFNILKANKGLKQEDILKPNTVLIIPLDAAASDIKTSDTREEAEKEAEELVQRQPLGFKNHRVRRKETLFGIAKRYDITEEDIKRYNTDLYASPLKKGMRLKIPEFPVVEVAEDSINLEDFETYTVLPKETRWSIAHKYGITVDSLINLNPDLPRTTNHLAVGQELMLPKIAGTSVDSLTVQLYESYTVPPKKTLYSLGREYGIPSSDIVKLNPEIVEQGGLKEGMVIRLPKKTLKTEEVNTDNYIFYEVKPKQTIFSLTRDLSVRYDELLELNPDLSRGLQAGMVLKLPSERAVDLEVKNALILDKINLLDSINTDNHLKLIYLLPFRLDKVDFKDRENAKKTISGRNDIKYSLGLYTGAMIALDSIADLGISVDIKTFDTQLSLDKTREILIRENINNYNAVVGPLQPNALKEVAVQAANYDVPVIAPLAAQSEISLANVFFSIPADSLLRQKMLNYISTKVTEQNIIVIADEKRQNVAAQIKEKFPLAKLVEVKEEEENISIDLEQFQLQLSEDQENWVFVETDNFKLVSSVSSILNSTITEDISVRMFTTSKNKAFDNDVISSSHLSNLKFTYPSVYREVGSDAFVRRYRRKFGSTPDRYAVRGFDLTFDLLLKLAYRMNLFQASETIGVTEYTGNKFNYAKDLSSGYFNTASYIMMYEDMFIKEVKPQQSK</sequence>
<dbReference type="PROSITE" id="PS51782">
    <property type="entry name" value="LYSM"/>
    <property type="match status" value="4"/>
</dbReference>
<evidence type="ECO:0000259" key="2">
    <source>
        <dbReference type="PROSITE" id="PS51782"/>
    </source>
</evidence>
<feature type="chain" id="PRO_5027094105" evidence="1">
    <location>
        <begin position="19"/>
        <end position="719"/>
    </location>
</feature>
<feature type="domain" description="LysM" evidence="2">
    <location>
        <begin position="23"/>
        <end position="68"/>
    </location>
</feature>
<dbReference type="RefSeq" id="WP_161435044.1">
    <property type="nucleotide sequence ID" value="NZ_WXYO01000003.1"/>
</dbReference>
<dbReference type="SUPFAM" id="SSF54106">
    <property type="entry name" value="LysM domain"/>
    <property type="match status" value="4"/>
</dbReference>
<dbReference type="Gene3D" id="3.40.50.2300">
    <property type="match status" value="2"/>
</dbReference>
<dbReference type="SUPFAM" id="SSF53822">
    <property type="entry name" value="Periplasmic binding protein-like I"/>
    <property type="match status" value="1"/>
</dbReference>
<dbReference type="Pfam" id="PF01476">
    <property type="entry name" value="LysM"/>
    <property type="match status" value="5"/>
</dbReference>
<dbReference type="InterPro" id="IPR028082">
    <property type="entry name" value="Peripla_BP_I"/>
</dbReference>
<keyword evidence="4" id="KW-1185">Reference proteome</keyword>
<dbReference type="PANTHER" id="PTHR33734">
    <property type="entry name" value="LYSM DOMAIN-CONTAINING GPI-ANCHORED PROTEIN 2"/>
    <property type="match status" value="1"/>
</dbReference>
<dbReference type="SMART" id="SM00257">
    <property type="entry name" value="LysM"/>
    <property type="match status" value="5"/>
</dbReference>
<dbReference type="PANTHER" id="PTHR33734:SF22">
    <property type="entry name" value="MEMBRANE-BOUND LYTIC MUREIN TRANSGLYCOSYLASE D"/>
    <property type="match status" value="1"/>
</dbReference>
<dbReference type="Proteomes" id="UP000475249">
    <property type="component" value="Unassembled WGS sequence"/>
</dbReference>
<dbReference type="AlphaFoldDB" id="A0A6L9EB70"/>
<gene>
    <name evidence="3" type="ORF">GTQ38_08390</name>
</gene>
<comment type="caution">
    <text evidence="3">The sequence shown here is derived from an EMBL/GenBank/DDBJ whole genome shotgun (WGS) entry which is preliminary data.</text>
</comment>
<reference evidence="3 4" key="1">
    <citation type="submission" date="2020-01" db="EMBL/GenBank/DDBJ databases">
        <title>Bacteria diversity of Porities sp.</title>
        <authorList>
            <person name="Wang G."/>
        </authorList>
    </citation>
    <scope>NUCLEOTIDE SEQUENCE [LARGE SCALE GENOMIC DNA]</scope>
    <source>
        <strain evidence="3 4">R33</strain>
    </source>
</reference>
<evidence type="ECO:0000313" key="4">
    <source>
        <dbReference type="Proteomes" id="UP000475249"/>
    </source>
</evidence>
<feature type="domain" description="LysM" evidence="2">
    <location>
        <begin position="228"/>
        <end position="273"/>
    </location>
</feature>
<feature type="domain" description="LysM" evidence="2">
    <location>
        <begin position="165"/>
        <end position="211"/>
    </location>
</feature>
<keyword evidence="1" id="KW-0732">Signal</keyword>
<proteinExistence type="predicted"/>